<accession>A0ABX5PNT5</accession>
<dbReference type="InterPro" id="IPR036986">
    <property type="entry name" value="S4_RNA-bd_sf"/>
</dbReference>
<evidence type="ECO:0000313" key="2">
    <source>
        <dbReference type="EMBL" id="PYE58597.1"/>
    </source>
</evidence>
<dbReference type="CDD" id="cd00165">
    <property type="entry name" value="S4"/>
    <property type="match status" value="1"/>
</dbReference>
<dbReference type="SUPFAM" id="SSF55174">
    <property type="entry name" value="Alpha-L RNA-binding motif"/>
    <property type="match status" value="1"/>
</dbReference>
<dbReference type="Pfam" id="PF13275">
    <property type="entry name" value="S4_2"/>
    <property type="match status" value="1"/>
</dbReference>
<evidence type="ECO:0000256" key="1">
    <source>
        <dbReference type="PROSITE-ProRule" id="PRU00182"/>
    </source>
</evidence>
<protein>
    <submittedName>
        <fullName evidence="2">Ribosome-associated protein</fullName>
    </submittedName>
</protein>
<keyword evidence="1" id="KW-0694">RNA-binding</keyword>
<dbReference type="EMBL" id="QJSY01000013">
    <property type="protein sequence ID" value="PYE58597.1"/>
    <property type="molecule type" value="Genomic_DNA"/>
</dbReference>
<dbReference type="Gene3D" id="3.10.290.10">
    <property type="entry name" value="RNA-binding S4 domain"/>
    <property type="match status" value="1"/>
</dbReference>
<keyword evidence="3" id="KW-1185">Reference proteome</keyword>
<reference evidence="2 3" key="1">
    <citation type="submission" date="2018-06" db="EMBL/GenBank/DDBJ databases">
        <title>Genomic Encyclopedia of Type Strains, Phase III (KMG-III): the genomes of soil and plant-associated and newly described type strains.</title>
        <authorList>
            <person name="Whitman W."/>
        </authorList>
    </citation>
    <scope>NUCLEOTIDE SEQUENCE [LARGE SCALE GENOMIC DNA]</scope>
    <source>
        <strain evidence="2 3">JC5</strain>
    </source>
</reference>
<organism evidence="2 3">
    <name type="scientific">Shewanella chilikensis</name>
    <dbReference type="NCBI Taxonomy" id="558541"/>
    <lineage>
        <taxon>Bacteria</taxon>
        <taxon>Pseudomonadati</taxon>
        <taxon>Pseudomonadota</taxon>
        <taxon>Gammaproteobacteria</taxon>
        <taxon>Alteromonadales</taxon>
        <taxon>Shewanellaceae</taxon>
        <taxon>Shewanella</taxon>
    </lineage>
</organism>
<sequence>MTQKMSEFTLNSGDEYIELYKVLKAEGMTSAGAEAKHVIAEGLVLVNNEVETRKRKKLLPGDLVSFNGETVKIVAAQ</sequence>
<evidence type="ECO:0000313" key="3">
    <source>
        <dbReference type="Proteomes" id="UP000247584"/>
    </source>
</evidence>
<dbReference type="Proteomes" id="UP000247584">
    <property type="component" value="Unassembled WGS sequence"/>
</dbReference>
<name>A0ABX5PNT5_9GAMM</name>
<dbReference type="PROSITE" id="PS50889">
    <property type="entry name" value="S4"/>
    <property type="match status" value="1"/>
</dbReference>
<proteinExistence type="predicted"/>
<gene>
    <name evidence="2" type="ORF">C8J23_11392</name>
</gene>
<comment type="caution">
    <text evidence="2">The sequence shown here is derived from an EMBL/GenBank/DDBJ whole genome shotgun (WGS) entry which is preliminary data.</text>
</comment>